<reference evidence="1" key="3">
    <citation type="submission" date="2025-09" db="UniProtKB">
        <authorList>
            <consortium name="Ensembl"/>
        </authorList>
    </citation>
    <scope>IDENTIFICATION</scope>
</reference>
<dbReference type="PANTHER" id="PTHR35348">
    <property type="entry name" value="TESTIS, PROSTATE AND PLACENTA-EXPRESSED PROTEIN"/>
    <property type="match status" value="1"/>
</dbReference>
<dbReference type="Pfam" id="PF22574">
    <property type="entry name" value="SPMIP8"/>
    <property type="match status" value="1"/>
</dbReference>
<keyword evidence="2" id="KW-1185">Reference proteome</keyword>
<dbReference type="PANTHER" id="PTHR35348:SF1">
    <property type="entry name" value="TESTIS, PROSTATE AND PLACENTA-EXPRESSED PROTEIN"/>
    <property type="match status" value="1"/>
</dbReference>
<dbReference type="InterPro" id="IPR034584">
    <property type="entry name" value="SPMIP8"/>
</dbReference>
<dbReference type="AlphaFoldDB" id="A0A4X2MDJ9"/>
<organism evidence="1 2">
    <name type="scientific">Vombatus ursinus</name>
    <name type="common">Common wombat</name>
    <dbReference type="NCBI Taxonomy" id="29139"/>
    <lineage>
        <taxon>Eukaryota</taxon>
        <taxon>Metazoa</taxon>
        <taxon>Chordata</taxon>
        <taxon>Craniata</taxon>
        <taxon>Vertebrata</taxon>
        <taxon>Euteleostomi</taxon>
        <taxon>Mammalia</taxon>
        <taxon>Metatheria</taxon>
        <taxon>Diprotodontia</taxon>
        <taxon>Vombatidae</taxon>
        <taxon>Vombatus</taxon>
    </lineage>
</organism>
<proteinExistence type="predicted"/>
<accession>A0A4X2MDJ9</accession>
<dbReference type="Proteomes" id="UP000314987">
    <property type="component" value="Unassembled WGS sequence"/>
</dbReference>
<gene>
    <name evidence="1" type="primary">SPMIP8</name>
</gene>
<dbReference type="Ensembl" id="ENSVURT00010037307.1">
    <property type="protein sequence ID" value="ENSVURP00010032776.1"/>
    <property type="gene ID" value="ENSVURG00010024996.1"/>
</dbReference>
<protein>
    <submittedName>
        <fullName evidence="1">Sperm microtubule inner protein 8</fullName>
    </submittedName>
</protein>
<name>A0A4X2MDJ9_VOMUR</name>
<dbReference type="OMA" id="YPQYSRN"/>
<reference evidence="2" key="1">
    <citation type="submission" date="2018-12" db="EMBL/GenBank/DDBJ databases">
        <authorList>
            <person name="Yazar S."/>
        </authorList>
    </citation>
    <scope>NUCLEOTIDE SEQUENCE [LARGE SCALE GENOMIC DNA]</scope>
</reference>
<evidence type="ECO:0000313" key="1">
    <source>
        <dbReference type="Ensembl" id="ENSVURP00010032776.1"/>
    </source>
</evidence>
<evidence type="ECO:0000313" key="2">
    <source>
        <dbReference type="Proteomes" id="UP000314987"/>
    </source>
</evidence>
<dbReference type="GeneTree" id="ENSGT00390000013928"/>
<reference evidence="1" key="2">
    <citation type="submission" date="2025-08" db="UniProtKB">
        <authorList>
            <consortium name="Ensembl"/>
        </authorList>
    </citation>
    <scope>IDENTIFICATION</scope>
</reference>
<sequence length="208" mass="23701">MARIIDLVPWSDNSIEASVSPAIMFPTPPRRNMLPGVKQQLYHPYLPTLRQMDMDTVMAKLPDEHCQSSTYCCKGDFDHAHFSLLSVPNKSLNGLVSDPPRLESSLEVEGGCPLWRMGSICHGIEVMTLAWVMLHLLSLSTVEGFSGYAVRYLKPDITQCWRYCLNQNPSLDQYGQKPLPNDTMNTFRSFSSAYRHSNIKQWHKGHWT</sequence>